<dbReference type="Proteomes" id="UP001176940">
    <property type="component" value="Unassembled WGS sequence"/>
</dbReference>
<reference evidence="3" key="1">
    <citation type="submission" date="2023-07" db="EMBL/GenBank/DDBJ databases">
        <authorList>
            <person name="Stuckert A."/>
        </authorList>
    </citation>
    <scope>NUCLEOTIDE SEQUENCE</scope>
</reference>
<keyword evidence="2" id="KW-0378">Hydrolase</keyword>
<keyword evidence="4" id="KW-1185">Reference proteome</keyword>
<evidence type="ECO:0000313" key="4">
    <source>
        <dbReference type="Proteomes" id="UP001176940"/>
    </source>
</evidence>
<gene>
    <name evidence="3" type="ORF">RIMI_LOCUS15673047</name>
</gene>
<organism evidence="3 4">
    <name type="scientific">Ranitomeya imitator</name>
    <name type="common">mimic poison frog</name>
    <dbReference type="NCBI Taxonomy" id="111125"/>
    <lineage>
        <taxon>Eukaryota</taxon>
        <taxon>Metazoa</taxon>
        <taxon>Chordata</taxon>
        <taxon>Craniata</taxon>
        <taxon>Vertebrata</taxon>
        <taxon>Euteleostomi</taxon>
        <taxon>Amphibia</taxon>
        <taxon>Batrachia</taxon>
        <taxon>Anura</taxon>
        <taxon>Neobatrachia</taxon>
        <taxon>Hyloidea</taxon>
        <taxon>Dendrobatidae</taxon>
        <taxon>Dendrobatinae</taxon>
        <taxon>Ranitomeya</taxon>
    </lineage>
</organism>
<feature type="non-terminal residue" evidence="3">
    <location>
        <position position="82"/>
    </location>
</feature>
<dbReference type="InterPro" id="IPR000407">
    <property type="entry name" value="GDA1_CD39_NTPase"/>
</dbReference>
<evidence type="ECO:0000256" key="1">
    <source>
        <dbReference type="ARBA" id="ARBA00009283"/>
    </source>
</evidence>
<dbReference type="Pfam" id="PF01150">
    <property type="entry name" value="GDA1_CD39"/>
    <property type="match status" value="1"/>
</dbReference>
<dbReference type="Gene3D" id="3.30.420.40">
    <property type="match status" value="1"/>
</dbReference>
<proteinExistence type="inferred from homology"/>
<comment type="similarity">
    <text evidence="1">Belongs to the GDA1/CD39 NTPase family.</text>
</comment>
<sequence length="82" mass="9243">MEATDTGNPNINYGIVVDCGSSGSRIFVYCWPRHNGNPHDLLDIKQMRDQNRKTVVMKIKPGNDPRDEIPGLLVDYLAVCRI</sequence>
<comment type="caution">
    <text evidence="3">The sequence shown here is derived from an EMBL/GenBank/DDBJ whole genome shotgun (WGS) entry which is preliminary data.</text>
</comment>
<evidence type="ECO:0000256" key="2">
    <source>
        <dbReference type="ARBA" id="ARBA00022801"/>
    </source>
</evidence>
<dbReference type="EMBL" id="CAUEEQ010042532">
    <property type="protein sequence ID" value="CAJ0956802.1"/>
    <property type="molecule type" value="Genomic_DNA"/>
</dbReference>
<accession>A0ABN9M4Z4</accession>
<evidence type="ECO:0000313" key="3">
    <source>
        <dbReference type="EMBL" id="CAJ0956802.1"/>
    </source>
</evidence>
<protein>
    <submittedName>
        <fullName evidence="3">Uncharacterized protein</fullName>
    </submittedName>
</protein>
<name>A0ABN9M4Z4_9NEOB</name>